<evidence type="ECO:0000313" key="3">
    <source>
        <dbReference type="Proteomes" id="UP000092716"/>
    </source>
</evidence>
<organism evidence="2 3">
    <name type="scientific">Plasmodium coatneyi</name>
    <dbReference type="NCBI Taxonomy" id="208452"/>
    <lineage>
        <taxon>Eukaryota</taxon>
        <taxon>Sar</taxon>
        <taxon>Alveolata</taxon>
        <taxon>Apicomplexa</taxon>
        <taxon>Aconoidasida</taxon>
        <taxon>Haemosporida</taxon>
        <taxon>Plasmodiidae</taxon>
        <taxon>Plasmodium</taxon>
    </lineage>
</organism>
<feature type="region of interest" description="Disordered" evidence="1">
    <location>
        <begin position="1023"/>
        <end position="1046"/>
    </location>
</feature>
<feature type="region of interest" description="Disordered" evidence="1">
    <location>
        <begin position="1522"/>
        <end position="1563"/>
    </location>
</feature>
<sequence length="1846" mass="205006">MEEMKPPQCETPWKVKRSESCGDVHMEGFTEEAEETYTVELEGVVSPMNGSPLHDVTVVTEGDTPQRTDRMDTNDSNEKNEETKNSIPYNPNGGNGNGFFDLNEVLIEKRNAPHGVVHLGEEAPPNGLHKGDPCRGVKRWCSLGGREIVWNDFYTKGVFTPGKENSYGGEITPSVCTGSHTDQRPHPSESKENVKGTPSNEEVNKGKIPPHRNASYAYMKDETESPRLNCPSCEDNYSDVVTSHVESLKRCASHNNCEEQNQTGSKSFDRCSEGESRQMCSIFSRSVSCSMDQGKASTSDNLITTMSSCLSEVDLEIDMANMKREWSTQDGSKDRTFTLQGGEAEATCSEIMDRGLLSGEPNDEEEDFKDALEYELEHELQREIREEERQLERELEVELETDVKLDKVSYVKVNVDPYVDPDVVQLHAASSCASGGGNLNHEGASASAKEKVRNGSNCTLKEQYESMSYVEGQPGLPPQWQEGNAVKMHPNNTWNHSTSTKKGNQEIKTACKNSLSGKKRELVGDITVEEDTMRKRVAVSGISTKRSTPCKFQLRKKKSTSKMKKVYSSANPEKKKSRIVRLQKCVLSEGLRNSRSGPAKGGTPKSGIATKGIPVIGTVSSVKPHPLGKHLEALHRKDRDGTNGIGSIIDCTSRKGIPKTKTKMSCDRKKCLSKRHTISELRPVGGGNIISDIGGNTHAKALPDLRATKTSSKIHSAKSAGAKSILLHLPDTRMIVEKLRDFGKRHTISNATTDRRSREGIQTHSVKSRYGGDCLPKGGVRGMQVIPASRGTVGMISLKDDMKAGNGIRSSVGGVLTTQVAKWNGRHVETKARRNHNQVHRTCSEERNQKELIKNHVDKEFKGKEKSTFVKLHRGGESPTEEPTTIDKDSLLQRFNKTGLYANGEKAHVDHGLGSEDEIPTAAERKERVLLKKDFPQMWERGELDKHRAGERVQGYQDVLLHCLVGKDDPSHYRSAVSEKMPERVKGRSTRTVEIPLGKDYSKDKSVLRTDPHMVVTPRQLRISGKKRPEETPTGRRKENGRTRISSDELVLNRFLAKMGGNIPARVPKRESIKKGGSKSIQPNKVNAHVERRANVIKQKSSLCRSVVGSQRGNNAKEGEKERKKEETKKTKKNESRRTKDGVIKRGGAHVGGDREKYPNGVTPSRVELREGKKDSYLEKRKTYVFFLKKGLKGKLEKMNQKAEAEKHRKKVEGILQKRTEMSKSPTDANRSKKTLEGENPREEEQKKLYEKVYPGEPQDVPPLESKNLHGQMTTCRYTPHVNEKGKEVSFHSENNGLMNGSCHQSVRDIGVEVRSEVTSPRGNINLSDERKVVHFSHLDSKNGRSNHSLGIPSVAVSWKDTSNFHRNGNDGEMGHDIRPSSPSNAQKGGVQAPDVSFTGRGKDVPIGGNITQGYSPRGPYQIGSVKTAREGDLESFSRRTPTGDTRYADKVNLERSMEGEKVSTNRVACMSSYWDNPNDEGSHTPVAWRPMLHRRMVGGASKGERTTPMETDPMIASRTDTNVAGESATGGKKRTDGNAKRGTEGEKYNQNEPTNFTQHQVGTRRCSNDRTVNAHGNIKQEFLSHAKEKMKRLLNLNDEMQRSGEKNVLQVNSNMGSPSMWWSHLEQGTNTYLQDGQRKKKQSGNPCLNLKGDEMKKVFRSAPHLVHLDPSKVASNMAMSALSPRDITPGGVSPTVKAAQIVPCNVVQKEEAHTASPFSGHNNYPIAKGMNPNGPTLRAYQLPNTKPYGAQNVFVRCNEQKVAYPMGDASGRRSQLEKSKNDQNRVNRNDAYAQVLGTTYQGGTNRTYMSLHGPIGYTNPGQTKNNLISGEKKKNSNFSILWWKT</sequence>
<feature type="compositionally biased region" description="Basic and acidic residues" evidence="1">
    <location>
        <begin position="64"/>
        <end position="84"/>
    </location>
</feature>
<feature type="region of interest" description="Disordered" evidence="1">
    <location>
        <begin position="1201"/>
        <end position="1246"/>
    </location>
</feature>
<feature type="compositionally biased region" description="Basic and acidic residues" evidence="1">
    <location>
        <begin position="1230"/>
        <end position="1246"/>
    </location>
</feature>
<protein>
    <submittedName>
        <fullName evidence="2">Protein kinase</fullName>
    </submittedName>
</protein>
<feature type="region of interest" description="Disordered" evidence="1">
    <location>
        <begin position="45"/>
        <end position="95"/>
    </location>
</feature>
<feature type="region of interest" description="Disordered" evidence="1">
    <location>
        <begin position="1769"/>
        <end position="1788"/>
    </location>
</feature>
<evidence type="ECO:0000256" key="1">
    <source>
        <dbReference type="SAM" id="MobiDB-lite"/>
    </source>
</evidence>
<proteinExistence type="predicted"/>
<keyword evidence="2" id="KW-0418">Kinase</keyword>
<evidence type="ECO:0000313" key="2">
    <source>
        <dbReference type="EMBL" id="ANQ07703.1"/>
    </source>
</evidence>
<keyword evidence="3" id="KW-1185">Reference proteome</keyword>
<dbReference type="KEGG" id="pcot:PCOAH_00020430"/>
<gene>
    <name evidence="2" type="ORF">PCOAH_00020430</name>
</gene>
<dbReference type="EMBL" id="CP016246">
    <property type="protein sequence ID" value="ANQ07703.1"/>
    <property type="molecule type" value="Genomic_DNA"/>
</dbReference>
<feature type="region of interest" description="Disordered" evidence="1">
    <location>
        <begin position="590"/>
        <end position="611"/>
    </location>
</feature>
<dbReference type="Proteomes" id="UP000092716">
    <property type="component" value="Chromosome 8"/>
</dbReference>
<dbReference type="GO" id="GO:0016301">
    <property type="term" value="F:kinase activity"/>
    <property type="evidence" value="ECO:0007669"/>
    <property type="project" value="UniProtKB-KW"/>
</dbReference>
<feature type="compositionally biased region" description="Polar residues" evidence="1">
    <location>
        <begin position="1101"/>
        <end position="1114"/>
    </location>
</feature>
<feature type="region of interest" description="Disordered" evidence="1">
    <location>
        <begin position="1066"/>
        <end position="1089"/>
    </location>
</feature>
<accession>A0A1B1DY35</accession>
<feature type="region of interest" description="Disordered" evidence="1">
    <location>
        <begin position="1101"/>
        <end position="1168"/>
    </location>
</feature>
<feature type="compositionally biased region" description="Basic and acidic residues" evidence="1">
    <location>
        <begin position="1771"/>
        <end position="1788"/>
    </location>
</feature>
<feature type="compositionally biased region" description="Basic and acidic residues" evidence="1">
    <location>
        <begin position="1201"/>
        <end position="1222"/>
    </location>
</feature>
<feature type="compositionally biased region" description="Basic and acidic residues" evidence="1">
    <location>
        <begin position="181"/>
        <end position="194"/>
    </location>
</feature>
<reference evidence="3" key="1">
    <citation type="submission" date="2016-06" db="EMBL/GenBank/DDBJ databases">
        <title>First high quality genome sequence of Plasmodium coatneyi using continuous long reads from single molecule, real-time sequencing.</title>
        <authorList>
            <person name="Chien J.-T."/>
            <person name="Pakala S.B."/>
            <person name="Geraldo J.A."/>
            <person name="Lapp S.A."/>
            <person name="Barnwell J.W."/>
            <person name="Kissinger J.C."/>
            <person name="Galinski M.R."/>
            <person name="Humphrey J.C."/>
        </authorList>
    </citation>
    <scope>NUCLEOTIDE SEQUENCE [LARGE SCALE GENOMIC DNA]</scope>
    <source>
        <strain evidence="3">Hackeri</strain>
    </source>
</reference>
<feature type="compositionally biased region" description="Basic and acidic residues" evidence="1">
    <location>
        <begin position="1534"/>
        <end position="1550"/>
    </location>
</feature>
<dbReference type="VEuPathDB" id="PlasmoDB:PCOAH_00020430"/>
<feature type="region of interest" description="Disordered" evidence="1">
    <location>
        <begin position="548"/>
        <end position="574"/>
    </location>
</feature>
<dbReference type="GeneID" id="30908769"/>
<dbReference type="OrthoDB" id="10252171at2759"/>
<dbReference type="RefSeq" id="XP_019914398.1">
    <property type="nucleotide sequence ID" value="XM_020058852.1"/>
</dbReference>
<feature type="compositionally biased region" description="Basic and acidic residues" evidence="1">
    <location>
        <begin position="1368"/>
        <end position="1379"/>
    </location>
</feature>
<feature type="compositionally biased region" description="Polar residues" evidence="1">
    <location>
        <begin position="1551"/>
        <end position="1562"/>
    </location>
</feature>
<feature type="compositionally biased region" description="Basic residues" evidence="1">
    <location>
        <begin position="553"/>
        <end position="565"/>
    </location>
</feature>
<feature type="compositionally biased region" description="Basic and acidic residues" evidence="1">
    <location>
        <begin position="1027"/>
        <end position="1046"/>
    </location>
</feature>
<feature type="region of interest" description="Disordered" evidence="1">
    <location>
        <begin position="1368"/>
        <end position="1420"/>
    </location>
</feature>
<feature type="region of interest" description="Disordered" evidence="1">
    <location>
        <begin position="174"/>
        <end position="212"/>
    </location>
</feature>
<name>A0A1B1DY35_9APIC</name>
<keyword evidence="2" id="KW-0808">Transferase</keyword>
<feature type="compositionally biased region" description="Basic and acidic residues" evidence="1">
    <location>
        <begin position="1115"/>
        <end position="1144"/>
    </location>
</feature>